<evidence type="ECO:0000256" key="1">
    <source>
        <dbReference type="ARBA" id="ARBA00004123"/>
    </source>
</evidence>
<feature type="region of interest" description="Disordered" evidence="8">
    <location>
        <begin position="1"/>
        <end position="92"/>
    </location>
</feature>
<evidence type="ECO:0000259" key="9">
    <source>
        <dbReference type="Pfam" id="PF04696"/>
    </source>
</evidence>
<feature type="compositionally biased region" description="Low complexity" evidence="8">
    <location>
        <begin position="108"/>
        <end position="131"/>
    </location>
</feature>
<feature type="compositionally biased region" description="Basic and acidic residues" evidence="8">
    <location>
        <begin position="223"/>
        <end position="252"/>
    </location>
</feature>
<evidence type="ECO:0000256" key="7">
    <source>
        <dbReference type="ARBA" id="ARBA00023242"/>
    </source>
</evidence>
<dbReference type="PANTHER" id="PTHR12707">
    <property type="entry name" value="PINN"/>
    <property type="match status" value="1"/>
</dbReference>
<dbReference type="Proteomes" id="UP000008066">
    <property type="component" value="Unassembled WGS sequence"/>
</dbReference>
<dbReference type="EMBL" id="GL988041">
    <property type="protein sequence ID" value="EGS20632.1"/>
    <property type="molecule type" value="Genomic_DNA"/>
</dbReference>
<dbReference type="GO" id="GO:0006397">
    <property type="term" value="P:mRNA processing"/>
    <property type="evidence" value="ECO:0007669"/>
    <property type="project" value="UniProtKB-KW"/>
</dbReference>
<dbReference type="GO" id="GO:0071013">
    <property type="term" value="C:catalytic step 2 spliceosome"/>
    <property type="evidence" value="ECO:0007669"/>
    <property type="project" value="TreeGrafter"/>
</dbReference>
<evidence type="ECO:0000313" key="10">
    <source>
        <dbReference type="EMBL" id="EGS20632.1"/>
    </source>
</evidence>
<keyword evidence="5" id="KW-0804">Transcription</keyword>
<evidence type="ECO:0000313" key="11">
    <source>
        <dbReference type="Proteomes" id="UP000008066"/>
    </source>
</evidence>
<proteinExistence type="inferred from homology"/>
<sequence>MSAFTADLQDPLPPTTTKRKASPDLPEDDAATTAKRTKVDDDTVQPNRDADDAAQNGAERRPSMADTRPSAAATAGRRPGRNTNISLEEKKRGQRLFGGLVSALSSNSVSGPGRAGAAGRSVPGVAGGSASTRGKLSEQQQERRREMERRAQQRRAEDEKKRAEKRERLRKVRLVEQVRLDEEAMKTRHAAMLARAHSLFTKTEPRIYYLPWQLTKEQEETIHEQVREAQETIDRETRDWERRKEQRLKELGVEVPPTPEQSQQDEPATNREEGKTESNKKEQAQTVGEPTEAGNDTNPSNGESQQQQLLLPSTNAQPGKTVPAQASSSSTGTSVADSTSQQPDHEDAENGDEMMMQDAEDTVIY</sequence>
<dbReference type="eggNOG" id="KOG3756">
    <property type="taxonomic scope" value="Eukaryota"/>
</dbReference>
<keyword evidence="3" id="KW-0507">mRNA processing</keyword>
<keyword evidence="11" id="KW-1185">Reference proteome</keyword>
<dbReference type="PANTHER" id="PTHR12707:SF0">
    <property type="entry name" value="PININ"/>
    <property type="match status" value="1"/>
</dbReference>
<evidence type="ECO:0000256" key="5">
    <source>
        <dbReference type="ARBA" id="ARBA00023163"/>
    </source>
</evidence>
<feature type="compositionally biased region" description="Polar residues" evidence="8">
    <location>
        <begin position="284"/>
        <end position="318"/>
    </location>
</feature>
<dbReference type="RefSeq" id="XP_006692928.1">
    <property type="nucleotide sequence ID" value="XM_006692865.1"/>
</dbReference>
<comment type="subcellular location">
    <subcellularLocation>
        <location evidence="1">Nucleus</location>
    </subcellularLocation>
</comment>
<keyword evidence="6" id="KW-0508">mRNA splicing</keyword>
<keyword evidence="7" id="KW-0539">Nucleus</keyword>
<dbReference type="GeneID" id="18256504"/>
<accession>G0S5L3</accession>
<dbReference type="OrthoDB" id="330772at2759"/>
<feature type="compositionally biased region" description="Basic and acidic residues" evidence="8">
    <location>
        <begin position="140"/>
        <end position="168"/>
    </location>
</feature>
<evidence type="ECO:0000256" key="3">
    <source>
        <dbReference type="ARBA" id="ARBA00022664"/>
    </source>
</evidence>
<dbReference type="InterPro" id="IPR039853">
    <property type="entry name" value="Pinin"/>
</dbReference>
<evidence type="ECO:0000256" key="4">
    <source>
        <dbReference type="ARBA" id="ARBA00023015"/>
    </source>
</evidence>
<feature type="region of interest" description="Disordered" evidence="8">
    <location>
        <begin position="105"/>
        <end position="168"/>
    </location>
</feature>
<dbReference type="AlphaFoldDB" id="G0S5L3"/>
<keyword evidence="4" id="KW-0805">Transcription regulation</keyword>
<dbReference type="GO" id="GO:0008380">
    <property type="term" value="P:RNA splicing"/>
    <property type="evidence" value="ECO:0007669"/>
    <property type="project" value="UniProtKB-KW"/>
</dbReference>
<dbReference type="STRING" id="759272.G0S5L3"/>
<protein>
    <recommendedName>
        <fullName evidence="9">Pinin/SDK/MemA protein domain-containing protein</fullName>
    </recommendedName>
</protein>
<feature type="compositionally biased region" description="Low complexity" evidence="8">
    <location>
        <begin position="324"/>
        <end position="340"/>
    </location>
</feature>
<organism evidence="11">
    <name type="scientific">Chaetomium thermophilum (strain DSM 1495 / CBS 144.50 / IMI 039719)</name>
    <name type="common">Thermochaetoides thermophila</name>
    <dbReference type="NCBI Taxonomy" id="759272"/>
    <lineage>
        <taxon>Eukaryota</taxon>
        <taxon>Fungi</taxon>
        <taxon>Dikarya</taxon>
        <taxon>Ascomycota</taxon>
        <taxon>Pezizomycotina</taxon>
        <taxon>Sordariomycetes</taxon>
        <taxon>Sordariomycetidae</taxon>
        <taxon>Sordariales</taxon>
        <taxon>Chaetomiaceae</taxon>
        <taxon>Thermochaetoides</taxon>
    </lineage>
</organism>
<dbReference type="InterPro" id="IPR006786">
    <property type="entry name" value="Pinin_SDK_MemA"/>
</dbReference>
<dbReference type="HOGENOM" id="CLU_049352_0_0_1"/>
<evidence type="ECO:0000256" key="6">
    <source>
        <dbReference type="ARBA" id="ARBA00023187"/>
    </source>
</evidence>
<gene>
    <name evidence="10" type="ORF">CTHT_0024660</name>
</gene>
<name>G0S5L3_CHATD</name>
<dbReference type="KEGG" id="cthr:CTHT_0024660"/>
<evidence type="ECO:0000256" key="8">
    <source>
        <dbReference type="SAM" id="MobiDB-lite"/>
    </source>
</evidence>
<feature type="region of interest" description="Disordered" evidence="8">
    <location>
        <begin position="223"/>
        <end position="365"/>
    </location>
</feature>
<reference evidence="10 11" key="1">
    <citation type="journal article" date="2011" name="Cell">
        <title>Insight into structure and assembly of the nuclear pore complex by utilizing the genome of a eukaryotic thermophile.</title>
        <authorList>
            <person name="Amlacher S."/>
            <person name="Sarges P."/>
            <person name="Flemming D."/>
            <person name="van Noort V."/>
            <person name="Kunze R."/>
            <person name="Devos D.P."/>
            <person name="Arumugam M."/>
            <person name="Bork P."/>
            <person name="Hurt E."/>
        </authorList>
    </citation>
    <scope>NUCLEOTIDE SEQUENCE [LARGE SCALE GENOMIC DNA]</scope>
    <source>
        <strain evidence="11">DSM 1495 / CBS 144.50 / IMI 039719</strain>
    </source>
</reference>
<dbReference type="Pfam" id="PF04696">
    <property type="entry name" value="Pinin_SDK_memA"/>
    <property type="match status" value="1"/>
</dbReference>
<feature type="domain" description="Pinin/SDK/MemA protein" evidence="9">
    <location>
        <begin position="137"/>
        <end position="226"/>
    </location>
</feature>
<comment type="similarity">
    <text evidence="2">Belongs to the pinin family.</text>
</comment>
<feature type="compositionally biased region" description="Basic and acidic residues" evidence="8">
    <location>
        <begin position="268"/>
        <end position="283"/>
    </location>
</feature>
<evidence type="ECO:0000256" key="2">
    <source>
        <dbReference type="ARBA" id="ARBA00010386"/>
    </source>
</evidence>
<dbReference type="OMA" id="ALYYKPW"/>